<keyword evidence="4" id="KW-1185">Reference proteome</keyword>
<comment type="caution">
    <text evidence="3">The sequence shown here is derived from an EMBL/GenBank/DDBJ whole genome shotgun (WGS) entry which is preliminary data.</text>
</comment>
<dbReference type="InterPro" id="IPR014352">
    <property type="entry name" value="FERM/acyl-CoA-bd_prot_sf"/>
</dbReference>
<dbReference type="SUPFAM" id="SSF47027">
    <property type="entry name" value="Acyl-CoA binding protein"/>
    <property type="match status" value="1"/>
</dbReference>
<dbReference type="InterPro" id="IPR035984">
    <property type="entry name" value="Acyl-CoA-binding_sf"/>
</dbReference>
<dbReference type="PRINTS" id="PR00689">
    <property type="entry name" value="ACOABINDINGP"/>
</dbReference>
<dbReference type="Gene3D" id="1.20.80.10">
    <property type="match status" value="1"/>
</dbReference>
<dbReference type="PANTHER" id="PTHR23310:SF128">
    <property type="entry name" value="ACB DOMAIN-CONTAINING PROTEIN"/>
    <property type="match status" value="1"/>
</dbReference>
<name>A0AAD4KB22_9MUSC</name>
<dbReference type="PANTHER" id="PTHR23310">
    <property type="entry name" value="ACYL-COA-BINDING PROTEIN, ACBP"/>
    <property type="match status" value="1"/>
</dbReference>
<evidence type="ECO:0000313" key="4">
    <source>
        <dbReference type="Proteomes" id="UP001200034"/>
    </source>
</evidence>
<reference evidence="3" key="1">
    <citation type="journal article" date="2021" name="Mol. Ecol. Resour.">
        <title>Phylogenomic analyses of the genus Drosophila reveals genomic signals of climate adaptation.</title>
        <authorList>
            <person name="Li F."/>
            <person name="Rane R.V."/>
            <person name="Luria V."/>
            <person name="Xiong Z."/>
            <person name="Chen J."/>
            <person name="Li Z."/>
            <person name="Catullo R.A."/>
            <person name="Griffin P.C."/>
            <person name="Schiffer M."/>
            <person name="Pearce S."/>
            <person name="Lee S.F."/>
            <person name="McElroy K."/>
            <person name="Stocker A."/>
            <person name="Shirriffs J."/>
            <person name="Cockerell F."/>
            <person name="Coppin C."/>
            <person name="Sgro C.M."/>
            <person name="Karger A."/>
            <person name="Cain J.W."/>
            <person name="Weber J.A."/>
            <person name="Santpere G."/>
            <person name="Kirschner M.W."/>
            <person name="Hoffmann A.A."/>
            <person name="Oakeshott J.G."/>
            <person name="Zhang G."/>
        </authorList>
    </citation>
    <scope>NUCLEOTIDE SEQUENCE</scope>
    <source>
        <strain evidence="3">BGI-SZ-2011g</strain>
    </source>
</reference>
<dbReference type="AlphaFoldDB" id="A0AAD4KB22"/>
<feature type="non-terminal residue" evidence="3">
    <location>
        <position position="89"/>
    </location>
</feature>
<dbReference type="EMBL" id="JAJJHW010000095">
    <property type="protein sequence ID" value="KAH8387631.1"/>
    <property type="molecule type" value="Genomic_DNA"/>
</dbReference>
<sequence>TEEQQQFRLATMHVMAKANVYAAKDLLELYGLYKQATEGACNTACPSMFKPTARSKWNAWQTLGAMTKGAAQSAYIEKLHQIDADWLDS</sequence>
<dbReference type="Pfam" id="PF00887">
    <property type="entry name" value="ACBP"/>
    <property type="match status" value="1"/>
</dbReference>
<proteinExistence type="predicted"/>
<dbReference type="GO" id="GO:0000062">
    <property type="term" value="F:fatty-acyl-CoA binding"/>
    <property type="evidence" value="ECO:0007669"/>
    <property type="project" value="InterPro"/>
</dbReference>
<protein>
    <recommendedName>
        <fullName evidence="2">ACB domain-containing protein</fullName>
    </recommendedName>
</protein>
<feature type="domain" description="ACB" evidence="2">
    <location>
        <begin position="1"/>
        <end position="88"/>
    </location>
</feature>
<evidence type="ECO:0000256" key="1">
    <source>
        <dbReference type="ARBA" id="ARBA00023121"/>
    </source>
</evidence>
<dbReference type="Proteomes" id="UP001200034">
    <property type="component" value="Unassembled WGS sequence"/>
</dbReference>
<gene>
    <name evidence="3" type="ORF">KR093_008315</name>
</gene>
<organism evidence="3 4">
    <name type="scientific">Drosophila rubida</name>
    <dbReference type="NCBI Taxonomy" id="30044"/>
    <lineage>
        <taxon>Eukaryota</taxon>
        <taxon>Metazoa</taxon>
        <taxon>Ecdysozoa</taxon>
        <taxon>Arthropoda</taxon>
        <taxon>Hexapoda</taxon>
        <taxon>Insecta</taxon>
        <taxon>Pterygota</taxon>
        <taxon>Neoptera</taxon>
        <taxon>Endopterygota</taxon>
        <taxon>Diptera</taxon>
        <taxon>Brachycera</taxon>
        <taxon>Muscomorpha</taxon>
        <taxon>Ephydroidea</taxon>
        <taxon>Drosophilidae</taxon>
        <taxon>Drosophila</taxon>
    </lineage>
</organism>
<keyword evidence="1" id="KW-0446">Lipid-binding</keyword>
<dbReference type="GO" id="GO:0006631">
    <property type="term" value="P:fatty acid metabolic process"/>
    <property type="evidence" value="ECO:0007669"/>
    <property type="project" value="TreeGrafter"/>
</dbReference>
<dbReference type="PROSITE" id="PS51228">
    <property type="entry name" value="ACB_2"/>
    <property type="match status" value="1"/>
</dbReference>
<evidence type="ECO:0000259" key="2">
    <source>
        <dbReference type="PROSITE" id="PS51228"/>
    </source>
</evidence>
<dbReference type="InterPro" id="IPR000582">
    <property type="entry name" value="Acyl-CoA-binding_protein"/>
</dbReference>
<feature type="non-terminal residue" evidence="3">
    <location>
        <position position="1"/>
    </location>
</feature>
<evidence type="ECO:0000313" key="3">
    <source>
        <dbReference type="EMBL" id="KAH8387631.1"/>
    </source>
</evidence>
<accession>A0AAD4KB22</accession>